<evidence type="ECO:0000256" key="3">
    <source>
        <dbReference type="ARBA" id="ARBA00022692"/>
    </source>
</evidence>
<evidence type="ECO:0000259" key="9">
    <source>
        <dbReference type="Pfam" id="PF12704"/>
    </source>
</evidence>
<comment type="caution">
    <text evidence="10">The sequence shown here is derived from an EMBL/GenBank/DDBJ whole genome shotgun (WGS) entry which is preliminary data.</text>
</comment>
<keyword evidence="4 7" id="KW-1133">Transmembrane helix</keyword>
<dbReference type="PANTHER" id="PTHR30572">
    <property type="entry name" value="MEMBRANE COMPONENT OF TRANSPORTER-RELATED"/>
    <property type="match status" value="1"/>
</dbReference>
<feature type="domain" description="ABC3 transporter permease C-terminal" evidence="8">
    <location>
        <begin position="282"/>
        <end position="394"/>
    </location>
</feature>
<feature type="transmembrane region" description="Helical" evidence="7">
    <location>
        <begin position="278"/>
        <end position="303"/>
    </location>
</feature>
<comment type="subcellular location">
    <subcellularLocation>
        <location evidence="1">Cell membrane</location>
        <topology evidence="1">Multi-pass membrane protein</topology>
    </subcellularLocation>
</comment>
<accession>A0ABW7ZBS2</accession>
<dbReference type="Pfam" id="PF02687">
    <property type="entry name" value="FtsX"/>
    <property type="match status" value="1"/>
</dbReference>
<feature type="transmembrane region" description="Helical" evidence="7">
    <location>
        <begin position="30"/>
        <end position="50"/>
    </location>
</feature>
<dbReference type="Pfam" id="PF12704">
    <property type="entry name" value="MacB_PCD"/>
    <property type="match status" value="1"/>
</dbReference>
<evidence type="ECO:0000259" key="8">
    <source>
        <dbReference type="Pfam" id="PF02687"/>
    </source>
</evidence>
<proteinExistence type="inferred from homology"/>
<organism evidence="10 11">
    <name type="scientific">Nonomuraea typhae</name>
    <dbReference type="NCBI Taxonomy" id="2603600"/>
    <lineage>
        <taxon>Bacteria</taxon>
        <taxon>Bacillati</taxon>
        <taxon>Actinomycetota</taxon>
        <taxon>Actinomycetes</taxon>
        <taxon>Streptosporangiales</taxon>
        <taxon>Streptosporangiaceae</taxon>
        <taxon>Nonomuraea</taxon>
    </lineage>
</organism>
<sequence length="402" mass="40673">MPLELAPSRLRPADLLPTATLGLRARRTRALLSALGVAIGIAAVVSVLGVTQSSQSALLAQIDRLGTDLLTVSSTRSRVSGQEAVLPVTAAAMARRVRGVTGVTPTAQLPGRHVYRSDLIPPGRTGGLAVRAVDGTLLATLSGAVRTGRFLDAGAGLLPVTVLGAEAAATLGVSRLDAGTRVWLGGHWFAVIGVLEPFPMAAEIDRSALVGFGAAATLLGHDGHPTRLYVTARQDMVHEAAGALALAASPVNPDQAEVSRPSDALTARLAVAESSAGLFLGLSAIALLVAGIGIANIMVISVLERRAEIGLRMALGATRAHIGVQFLAESLVLSLAGGLAGVVLGVAVTVVTAAVRGWSVLVPGSVVWGGLAIAVGVGALAGLYPAVRATRMSPTEALRLVA</sequence>
<evidence type="ECO:0000256" key="6">
    <source>
        <dbReference type="ARBA" id="ARBA00038076"/>
    </source>
</evidence>
<feature type="transmembrane region" description="Helical" evidence="7">
    <location>
        <begin position="367"/>
        <end position="387"/>
    </location>
</feature>
<evidence type="ECO:0000256" key="5">
    <source>
        <dbReference type="ARBA" id="ARBA00023136"/>
    </source>
</evidence>
<comment type="similarity">
    <text evidence="6">Belongs to the ABC-4 integral membrane protein family.</text>
</comment>
<keyword evidence="2" id="KW-1003">Cell membrane</keyword>
<evidence type="ECO:0000256" key="4">
    <source>
        <dbReference type="ARBA" id="ARBA00022989"/>
    </source>
</evidence>
<keyword evidence="11" id="KW-1185">Reference proteome</keyword>
<keyword evidence="3 7" id="KW-0812">Transmembrane</keyword>
<feature type="domain" description="MacB-like periplasmic core" evidence="9">
    <location>
        <begin position="31"/>
        <end position="238"/>
    </location>
</feature>
<dbReference type="EMBL" id="JBITGY010000016">
    <property type="protein sequence ID" value="MFI6504888.1"/>
    <property type="molecule type" value="Genomic_DNA"/>
</dbReference>
<gene>
    <name evidence="10" type="ORF">ACIBG2_46410</name>
</gene>
<evidence type="ECO:0000313" key="11">
    <source>
        <dbReference type="Proteomes" id="UP001612741"/>
    </source>
</evidence>
<protein>
    <submittedName>
        <fullName evidence="10">ABC transporter permease</fullName>
    </submittedName>
</protein>
<evidence type="ECO:0000256" key="7">
    <source>
        <dbReference type="SAM" id="Phobius"/>
    </source>
</evidence>
<keyword evidence="5 7" id="KW-0472">Membrane</keyword>
<dbReference type="InterPro" id="IPR025857">
    <property type="entry name" value="MacB_PCD"/>
</dbReference>
<reference evidence="10 11" key="1">
    <citation type="submission" date="2024-10" db="EMBL/GenBank/DDBJ databases">
        <title>The Natural Products Discovery Center: Release of the First 8490 Sequenced Strains for Exploring Actinobacteria Biosynthetic Diversity.</title>
        <authorList>
            <person name="Kalkreuter E."/>
            <person name="Kautsar S.A."/>
            <person name="Yang D."/>
            <person name="Bader C.D."/>
            <person name="Teijaro C.N."/>
            <person name="Fluegel L."/>
            <person name="Davis C.M."/>
            <person name="Simpson J.R."/>
            <person name="Lauterbach L."/>
            <person name="Steele A.D."/>
            <person name="Gui C."/>
            <person name="Meng S."/>
            <person name="Li G."/>
            <person name="Viehrig K."/>
            <person name="Ye F."/>
            <person name="Su P."/>
            <person name="Kiefer A.F."/>
            <person name="Nichols A."/>
            <person name="Cepeda A.J."/>
            <person name="Yan W."/>
            <person name="Fan B."/>
            <person name="Jiang Y."/>
            <person name="Adhikari A."/>
            <person name="Zheng C.-J."/>
            <person name="Schuster L."/>
            <person name="Cowan T.M."/>
            <person name="Smanski M.J."/>
            <person name="Chevrette M.G."/>
            <person name="De Carvalho L.P.S."/>
            <person name="Shen B."/>
        </authorList>
    </citation>
    <scope>NUCLEOTIDE SEQUENCE [LARGE SCALE GENOMIC DNA]</scope>
    <source>
        <strain evidence="10 11">NPDC050545</strain>
    </source>
</reference>
<dbReference type="RefSeq" id="WP_397090829.1">
    <property type="nucleotide sequence ID" value="NZ_JBITGY010000016.1"/>
</dbReference>
<evidence type="ECO:0000256" key="2">
    <source>
        <dbReference type="ARBA" id="ARBA00022475"/>
    </source>
</evidence>
<dbReference type="Proteomes" id="UP001612741">
    <property type="component" value="Unassembled WGS sequence"/>
</dbReference>
<dbReference type="InterPro" id="IPR050250">
    <property type="entry name" value="Macrolide_Exporter_MacB"/>
</dbReference>
<feature type="transmembrane region" description="Helical" evidence="7">
    <location>
        <begin position="331"/>
        <end position="355"/>
    </location>
</feature>
<evidence type="ECO:0000313" key="10">
    <source>
        <dbReference type="EMBL" id="MFI6504888.1"/>
    </source>
</evidence>
<name>A0ABW7ZBS2_9ACTN</name>
<dbReference type="PANTHER" id="PTHR30572:SF4">
    <property type="entry name" value="ABC TRANSPORTER PERMEASE YTRF"/>
    <property type="match status" value="1"/>
</dbReference>
<evidence type="ECO:0000256" key="1">
    <source>
        <dbReference type="ARBA" id="ARBA00004651"/>
    </source>
</evidence>
<dbReference type="InterPro" id="IPR003838">
    <property type="entry name" value="ABC3_permease_C"/>
</dbReference>